<gene>
    <name evidence="2" type="ORF">ABID27_000557</name>
</gene>
<feature type="transmembrane region" description="Helical" evidence="1">
    <location>
        <begin position="162"/>
        <end position="178"/>
    </location>
</feature>
<feature type="transmembrane region" description="Helical" evidence="1">
    <location>
        <begin position="292"/>
        <end position="309"/>
    </location>
</feature>
<keyword evidence="1" id="KW-0812">Transmembrane</keyword>
<organism evidence="2 3">
    <name type="scientific">Streptococcus gallinaceus</name>
    <dbReference type="NCBI Taxonomy" id="165758"/>
    <lineage>
        <taxon>Bacteria</taxon>
        <taxon>Bacillati</taxon>
        <taxon>Bacillota</taxon>
        <taxon>Bacilli</taxon>
        <taxon>Lactobacillales</taxon>
        <taxon>Streptococcaceae</taxon>
        <taxon>Streptococcus</taxon>
    </lineage>
</organism>
<dbReference type="EMBL" id="JBEPMK010000002">
    <property type="protein sequence ID" value="MET3643935.1"/>
    <property type="molecule type" value="Genomic_DNA"/>
</dbReference>
<keyword evidence="1" id="KW-1133">Transmembrane helix</keyword>
<accession>A0ABV2JJ40</accession>
<keyword evidence="1" id="KW-0472">Membrane</keyword>
<comment type="caution">
    <text evidence="2">The sequence shown here is derived from an EMBL/GenBank/DDBJ whole genome shotgun (WGS) entry which is preliminary data.</text>
</comment>
<feature type="transmembrane region" description="Helical" evidence="1">
    <location>
        <begin position="130"/>
        <end position="150"/>
    </location>
</feature>
<evidence type="ECO:0000313" key="2">
    <source>
        <dbReference type="EMBL" id="MET3643935.1"/>
    </source>
</evidence>
<keyword evidence="3" id="KW-1185">Reference proteome</keyword>
<feature type="transmembrane region" description="Helical" evidence="1">
    <location>
        <begin position="329"/>
        <end position="353"/>
    </location>
</feature>
<dbReference type="RefSeq" id="WP_354280090.1">
    <property type="nucleotide sequence ID" value="NZ_JBEPMK010000002.1"/>
</dbReference>
<proteinExistence type="predicted"/>
<reference evidence="2 3" key="1">
    <citation type="submission" date="2024-06" db="EMBL/GenBank/DDBJ databases">
        <title>Genomic Encyclopedia of Type Strains, Phase IV (KMG-IV): sequencing the most valuable type-strain genomes for metagenomic binning, comparative biology and taxonomic classification.</title>
        <authorList>
            <person name="Goeker M."/>
        </authorList>
    </citation>
    <scope>NUCLEOTIDE SEQUENCE [LARGE SCALE GENOMIC DNA]</scope>
    <source>
        <strain evidence="2 3">DSM 15349</strain>
    </source>
</reference>
<sequence length="423" mass="49244">MRIEKLNKKALVTMGLILFSWLFYFFMMKFEYKNDDAWFLHRIQKLYHYDVINFSVKRYELWTSRTLIEAVLVFLVQFPFLWKCVTAFAFSIASIVPSLIFQPLHKVDYRTLLLSYAFMWVIPMEVYKDAGWIATTTNYIIPYSAFLLLAYTFAKRFRGEKLSRNLYVFSLICLLYAANQEQLACVILGSLVLWSLYFMFYEKNTSKVRFALIPLVLSVLSFVNILVSPGNKVRTAAEIKRFFPNFSQMSLLTKLKLGISDTMNTLFFEANLPFLVLLVCLLITCLLLRKKLAAFFTIFPLFIVLKNWNPSREVLIFRHQADVAASKGVFLPATIFVFAIGSLCMIGILYFLFTDKMKSLFAILLMGIGVCTRLMIGFSPTIFASGKRTYFLMYMSFLFVILFIFVFQEKYRRPQSSLGENIV</sequence>
<protein>
    <submittedName>
        <fullName evidence="2">Multisubunit Na+/H+ antiporter MnhC subunit</fullName>
    </submittedName>
</protein>
<dbReference type="Proteomes" id="UP001549055">
    <property type="component" value="Unassembled WGS sequence"/>
</dbReference>
<name>A0ABV2JJ40_9STRE</name>
<feature type="transmembrane region" description="Helical" evidence="1">
    <location>
        <begin position="80"/>
        <end position="100"/>
    </location>
</feature>
<feature type="transmembrane region" description="Helical" evidence="1">
    <location>
        <begin position="360"/>
        <end position="383"/>
    </location>
</feature>
<feature type="transmembrane region" description="Helical" evidence="1">
    <location>
        <begin position="389"/>
        <end position="407"/>
    </location>
</feature>
<feature type="transmembrane region" description="Helical" evidence="1">
    <location>
        <begin position="266"/>
        <end position="287"/>
    </location>
</feature>
<evidence type="ECO:0000256" key="1">
    <source>
        <dbReference type="SAM" id="Phobius"/>
    </source>
</evidence>
<evidence type="ECO:0000313" key="3">
    <source>
        <dbReference type="Proteomes" id="UP001549055"/>
    </source>
</evidence>
<feature type="transmembrane region" description="Helical" evidence="1">
    <location>
        <begin position="12"/>
        <end position="30"/>
    </location>
</feature>
<feature type="transmembrane region" description="Helical" evidence="1">
    <location>
        <begin position="208"/>
        <end position="227"/>
    </location>
</feature>